<dbReference type="InParanoid" id="Q7UMW9"/>
<reference evidence="2 3" key="1">
    <citation type="journal article" date="2003" name="Proc. Natl. Acad. Sci. U.S.A.">
        <title>Complete genome sequence of the marine planctomycete Pirellula sp. strain 1.</title>
        <authorList>
            <person name="Gloeckner F.O."/>
            <person name="Kube M."/>
            <person name="Bauer M."/>
            <person name="Teeling H."/>
            <person name="Lombardot T."/>
            <person name="Ludwig W."/>
            <person name="Gade D."/>
            <person name="Beck A."/>
            <person name="Borzym K."/>
            <person name="Heitmann K."/>
            <person name="Rabus R."/>
            <person name="Schlesner H."/>
            <person name="Amann R."/>
            <person name="Reinhardt R."/>
        </authorList>
    </citation>
    <scope>NUCLEOTIDE SEQUENCE [LARGE SCALE GENOMIC DNA]</scope>
    <source>
        <strain evidence="3">DSM 10527 / NCIMB 13988 / SH1</strain>
    </source>
</reference>
<evidence type="ECO:0000313" key="3">
    <source>
        <dbReference type="Proteomes" id="UP000001025"/>
    </source>
</evidence>
<sequence length="75" mass="8288">MQCPPNHLPGLKRPIIQPAETYGRVVSSSNFACLPSTTIIHSDSSRLSRSGTRSRAVVYQPKLHRSDRRNGRTSG</sequence>
<name>Q7UMW9_RHOBA</name>
<protein>
    <submittedName>
        <fullName evidence="2">Uncharacterized protein</fullName>
    </submittedName>
</protein>
<dbReference type="Proteomes" id="UP000001025">
    <property type="component" value="Chromosome"/>
</dbReference>
<feature type="region of interest" description="Disordered" evidence="1">
    <location>
        <begin position="42"/>
        <end position="75"/>
    </location>
</feature>
<dbReference type="KEGG" id="rba:RB7929"/>
<dbReference type="STRING" id="243090.RB7929"/>
<accession>Q7UMW9</accession>
<dbReference type="EMBL" id="BX294146">
    <property type="protein sequence ID" value="CAD75655.1"/>
    <property type="molecule type" value="Genomic_DNA"/>
</dbReference>
<dbReference type="AlphaFoldDB" id="Q7UMW9"/>
<dbReference type="HOGENOM" id="CLU_2668624_0_0_0"/>
<dbReference type="EnsemblBacteria" id="CAD75655">
    <property type="protein sequence ID" value="CAD75655"/>
    <property type="gene ID" value="RB7929"/>
</dbReference>
<feature type="compositionally biased region" description="Low complexity" evidence="1">
    <location>
        <begin position="45"/>
        <end position="55"/>
    </location>
</feature>
<evidence type="ECO:0000256" key="1">
    <source>
        <dbReference type="SAM" id="MobiDB-lite"/>
    </source>
</evidence>
<gene>
    <name evidence="2" type="ordered locus">RB7929</name>
</gene>
<keyword evidence="3" id="KW-1185">Reference proteome</keyword>
<organism evidence="2 3">
    <name type="scientific">Rhodopirellula baltica (strain DSM 10527 / NCIMB 13988 / SH1)</name>
    <dbReference type="NCBI Taxonomy" id="243090"/>
    <lineage>
        <taxon>Bacteria</taxon>
        <taxon>Pseudomonadati</taxon>
        <taxon>Planctomycetota</taxon>
        <taxon>Planctomycetia</taxon>
        <taxon>Pirellulales</taxon>
        <taxon>Pirellulaceae</taxon>
        <taxon>Rhodopirellula</taxon>
    </lineage>
</organism>
<evidence type="ECO:0000313" key="2">
    <source>
        <dbReference type="EMBL" id="CAD75655.1"/>
    </source>
</evidence>
<proteinExistence type="predicted"/>